<evidence type="ECO:0000313" key="1">
    <source>
        <dbReference type="EMBL" id="KAG7348458.1"/>
    </source>
</evidence>
<dbReference type="EMBL" id="JAGRRH010000020">
    <property type="protein sequence ID" value="KAG7348458.1"/>
    <property type="molecule type" value="Genomic_DNA"/>
</dbReference>
<keyword evidence="2" id="KW-1185">Reference proteome</keyword>
<protein>
    <submittedName>
        <fullName evidence="1">Uncharacterized protein</fullName>
    </submittedName>
</protein>
<comment type="caution">
    <text evidence="1">The sequence shown here is derived from an EMBL/GenBank/DDBJ whole genome shotgun (WGS) entry which is preliminary data.</text>
</comment>
<sequence>MTADRPSSSLLEKKRNRIRQQLHRGMNDRAFRQRVASHIRAIRYLRLRNQELSLLDSLVRLHTLLGPQMALKTGIQSSFDSRLSHRPKE</sequence>
<accession>A0A9K3KR51</accession>
<organism evidence="1 2">
    <name type="scientific">Nitzschia inconspicua</name>
    <dbReference type="NCBI Taxonomy" id="303405"/>
    <lineage>
        <taxon>Eukaryota</taxon>
        <taxon>Sar</taxon>
        <taxon>Stramenopiles</taxon>
        <taxon>Ochrophyta</taxon>
        <taxon>Bacillariophyta</taxon>
        <taxon>Bacillariophyceae</taxon>
        <taxon>Bacillariophycidae</taxon>
        <taxon>Bacillariales</taxon>
        <taxon>Bacillariaceae</taxon>
        <taxon>Nitzschia</taxon>
    </lineage>
</organism>
<name>A0A9K3KR51_9STRA</name>
<dbReference type="AlphaFoldDB" id="A0A9K3KR51"/>
<proteinExistence type="predicted"/>
<reference evidence="1" key="2">
    <citation type="submission" date="2021-04" db="EMBL/GenBank/DDBJ databases">
        <authorList>
            <person name="Podell S."/>
        </authorList>
    </citation>
    <scope>NUCLEOTIDE SEQUENCE</scope>
    <source>
        <strain evidence="1">Hildebrandi</strain>
    </source>
</reference>
<gene>
    <name evidence="1" type="ORF">IV203_017163</name>
</gene>
<reference evidence="1" key="1">
    <citation type="journal article" date="2021" name="Sci. Rep.">
        <title>Diploid genomic architecture of Nitzschia inconspicua, an elite biomass production diatom.</title>
        <authorList>
            <person name="Oliver A."/>
            <person name="Podell S."/>
            <person name="Pinowska A."/>
            <person name="Traller J.C."/>
            <person name="Smith S.R."/>
            <person name="McClure R."/>
            <person name="Beliaev A."/>
            <person name="Bohutskyi P."/>
            <person name="Hill E.A."/>
            <person name="Rabines A."/>
            <person name="Zheng H."/>
            <person name="Allen L.Z."/>
            <person name="Kuo A."/>
            <person name="Grigoriev I.V."/>
            <person name="Allen A.E."/>
            <person name="Hazlebeck D."/>
            <person name="Allen E.E."/>
        </authorList>
    </citation>
    <scope>NUCLEOTIDE SEQUENCE</scope>
    <source>
        <strain evidence="1">Hildebrandi</strain>
    </source>
</reference>
<dbReference type="Proteomes" id="UP000693970">
    <property type="component" value="Unassembled WGS sequence"/>
</dbReference>
<evidence type="ECO:0000313" key="2">
    <source>
        <dbReference type="Proteomes" id="UP000693970"/>
    </source>
</evidence>